<protein>
    <recommendedName>
        <fullName evidence="4">Double zinc ribbon</fullName>
    </recommendedName>
</protein>
<reference evidence="2 3" key="1">
    <citation type="submission" date="2019-02" db="EMBL/GenBank/DDBJ databases">
        <title>Deep-cultivation of Planctomycetes and their phenomic and genomic characterization uncovers novel biology.</title>
        <authorList>
            <person name="Wiegand S."/>
            <person name="Jogler M."/>
            <person name="Boedeker C."/>
            <person name="Pinto D."/>
            <person name="Vollmers J."/>
            <person name="Rivas-Marin E."/>
            <person name="Kohn T."/>
            <person name="Peeters S.H."/>
            <person name="Heuer A."/>
            <person name="Rast P."/>
            <person name="Oberbeckmann S."/>
            <person name="Bunk B."/>
            <person name="Jeske O."/>
            <person name="Meyerdierks A."/>
            <person name="Storesund J.E."/>
            <person name="Kallscheuer N."/>
            <person name="Luecker S."/>
            <person name="Lage O.M."/>
            <person name="Pohl T."/>
            <person name="Merkel B.J."/>
            <person name="Hornburger P."/>
            <person name="Mueller R.-W."/>
            <person name="Bruemmer F."/>
            <person name="Labrenz M."/>
            <person name="Spormann A.M."/>
            <person name="Op den Camp H."/>
            <person name="Overmann J."/>
            <person name="Amann R."/>
            <person name="Jetten M.S.M."/>
            <person name="Mascher T."/>
            <person name="Medema M.H."/>
            <person name="Devos D.P."/>
            <person name="Kaster A.-K."/>
            <person name="Ovreas L."/>
            <person name="Rohde M."/>
            <person name="Galperin M.Y."/>
            <person name="Jogler C."/>
        </authorList>
    </citation>
    <scope>NUCLEOTIDE SEQUENCE [LARGE SCALE GENOMIC DNA]</scope>
    <source>
        <strain evidence="2 3">Pla85_3_4</strain>
    </source>
</reference>
<gene>
    <name evidence="2" type="ORF">Pla8534_33080</name>
</gene>
<dbReference type="Proteomes" id="UP000317648">
    <property type="component" value="Chromosome"/>
</dbReference>
<organism evidence="2 3">
    <name type="scientific">Lignipirellula cremea</name>
    <dbReference type="NCBI Taxonomy" id="2528010"/>
    <lineage>
        <taxon>Bacteria</taxon>
        <taxon>Pseudomonadati</taxon>
        <taxon>Planctomycetota</taxon>
        <taxon>Planctomycetia</taxon>
        <taxon>Pirellulales</taxon>
        <taxon>Pirellulaceae</taxon>
        <taxon>Lignipirellula</taxon>
    </lineage>
</organism>
<dbReference type="KEGG" id="lcre:Pla8534_33080"/>
<dbReference type="RefSeq" id="WP_145054224.1">
    <property type="nucleotide sequence ID" value="NZ_CP036433.1"/>
</dbReference>
<dbReference type="EMBL" id="CP036433">
    <property type="protein sequence ID" value="QDU95493.1"/>
    <property type="molecule type" value="Genomic_DNA"/>
</dbReference>
<evidence type="ECO:0000313" key="2">
    <source>
        <dbReference type="EMBL" id="QDU95493.1"/>
    </source>
</evidence>
<evidence type="ECO:0008006" key="4">
    <source>
        <dbReference type="Google" id="ProtNLM"/>
    </source>
</evidence>
<proteinExistence type="predicted"/>
<keyword evidence="1" id="KW-1133">Transmembrane helix</keyword>
<feature type="transmembrane region" description="Helical" evidence="1">
    <location>
        <begin position="6"/>
        <end position="25"/>
    </location>
</feature>
<evidence type="ECO:0000313" key="3">
    <source>
        <dbReference type="Proteomes" id="UP000317648"/>
    </source>
</evidence>
<dbReference type="AlphaFoldDB" id="A0A518DUH9"/>
<dbReference type="OrthoDB" id="9814116at2"/>
<accession>A0A518DUH9</accession>
<sequence length="62" mass="6998">MGIQELIGLFICITPLLLLGAYLVWASRRPNCPHCHYAVSPHAVDCRHCGQKIEPQLRDKSK</sequence>
<evidence type="ECO:0000256" key="1">
    <source>
        <dbReference type="SAM" id="Phobius"/>
    </source>
</evidence>
<name>A0A518DUH9_9BACT</name>
<keyword evidence="1" id="KW-0472">Membrane</keyword>
<keyword evidence="3" id="KW-1185">Reference proteome</keyword>
<keyword evidence="1" id="KW-0812">Transmembrane</keyword>